<accession>G4TBQ1</accession>
<dbReference type="HOGENOM" id="CLU_010063_2_0_1"/>
<evidence type="ECO:0000256" key="2">
    <source>
        <dbReference type="SAM" id="SignalP"/>
    </source>
</evidence>
<dbReference type="InterPro" id="IPR010816">
    <property type="entry name" value="Het-C"/>
</dbReference>
<dbReference type="Pfam" id="PF07217">
    <property type="entry name" value="Het-C"/>
    <property type="match status" value="1"/>
</dbReference>
<protein>
    <submittedName>
        <fullName evidence="3">Related to Het-c heterokaryon incompatibility protein</fullName>
    </submittedName>
</protein>
<proteinExistence type="predicted"/>
<feature type="compositionally biased region" description="Polar residues" evidence="1">
    <location>
        <begin position="598"/>
        <end position="609"/>
    </location>
</feature>
<name>G4TBQ1_SERID</name>
<evidence type="ECO:0000313" key="4">
    <source>
        <dbReference type="Proteomes" id="UP000007148"/>
    </source>
</evidence>
<dbReference type="OrthoDB" id="2506204at2759"/>
<evidence type="ECO:0000313" key="3">
    <source>
        <dbReference type="EMBL" id="CCA68734.1"/>
    </source>
</evidence>
<dbReference type="Proteomes" id="UP000007148">
    <property type="component" value="Unassembled WGS sequence"/>
</dbReference>
<feature type="chain" id="PRO_5003468941" evidence="2">
    <location>
        <begin position="24"/>
        <end position="749"/>
    </location>
</feature>
<dbReference type="eggNOG" id="ENOG502QRXF">
    <property type="taxonomic scope" value="Eukaryota"/>
</dbReference>
<keyword evidence="2" id="KW-0732">Signal</keyword>
<feature type="region of interest" description="Disordered" evidence="1">
    <location>
        <begin position="552"/>
        <end position="637"/>
    </location>
</feature>
<feature type="signal peptide" evidence="2">
    <location>
        <begin position="1"/>
        <end position="23"/>
    </location>
</feature>
<reference evidence="3 4" key="1">
    <citation type="journal article" date="2011" name="PLoS Pathog.">
        <title>Endophytic Life Strategies Decoded by Genome and Transcriptome Analyses of the Mutualistic Root Symbiont Piriformospora indica.</title>
        <authorList>
            <person name="Zuccaro A."/>
            <person name="Lahrmann U."/>
            <person name="Guldener U."/>
            <person name="Langen G."/>
            <person name="Pfiffi S."/>
            <person name="Biedenkopf D."/>
            <person name="Wong P."/>
            <person name="Samans B."/>
            <person name="Grimm C."/>
            <person name="Basiewicz M."/>
            <person name="Murat C."/>
            <person name="Martin F."/>
            <person name="Kogel K.H."/>
        </authorList>
    </citation>
    <scope>NUCLEOTIDE SEQUENCE [LARGE SCALE GENOMIC DNA]</scope>
    <source>
        <strain evidence="3 4">DSM 11827</strain>
    </source>
</reference>
<keyword evidence="4" id="KW-1185">Reference proteome</keyword>
<dbReference type="PANTHER" id="PTHR14905:SF7">
    <property type="entry name" value="VON WILLEBRAND FACTOR A DOMAIN-CONTAINING PROTEIN 7"/>
    <property type="match status" value="1"/>
</dbReference>
<dbReference type="OMA" id="RTFTACI"/>
<evidence type="ECO:0000256" key="1">
    <source>
        <dbReference type="SAM" id="MobiDB-lite"/>
    </source>
</evidence>
<feature type="region of interest" description="Disordered" evidence="1">
    <location>
        <begin position="651"/>
        <end position="683"/>
    </location>
</feature>
<sequence>MRSLQIAFLAIVLILVLLPSVNAFGAGSIPDYGFLKGKAYRHGDLENTLERLVRNHAASGGGLLQTLVGGSAGGKKFSTRDIRHVYFGNWLRDYSQAMDIAGLQKLSKETLIMIVSVLSFMTFGFATEEFEVTAQRLGVYLPVEHIDNPKGYAEKEGDPRQFHPWLRPPVHPAELEIDLRTGMKNYIANEGNFWDTSTACVRRNLGRCIELARTCQLEHGPALYEAYRLLGTGLHTLEDLLAHSNWVELMLIKMGYNNVFPYVGENVRIQTPNGYAPPLVTGTFGGADFMFSVMSEGGDKISQNCLEDLNNHFAASAGGGANASIEQIKAILGQLPSFGGKDEKLQQAENMQSNAYHFDPNKYSTQETQAQIWQVLCWRDDIMRNVEAVIAKIPGLEKLVEELTQALTVYVYSILQPYIMPSLKELSTVLTKQSKSVVDEDKAQFEVFEDAYASDPTHSMLSKDHFDNILNEPCGIVAQAVVEHTVNLVVAAWSDPNVDIGWTLNEIMQAFHHPFFANPQSRVQCSMEQALYTWFQSMDPHDQDETLRRLEKDSVKHGRNKRLGSPDDQPLKHSHEPIPFNFEARSQPSGHGYDTGYSHGSSYGQATQKYDNDYLPAPSTYGQQYDDGGDNQSYSGGYQQQQSLYGYQQQPQYGYQPQSGYGYQQSYQPPPEHHQHHSGGGGGGYAGAALGGLAGLAAGVVLAEEGGDIIEGIEDAAGGFENYAEEAEDYVEGGFQDVVEDVTEDFEDY</sequence>
<comment type="caution">
    <text evidence="3">The sequence shown here is derived from an EMBL/GenBank/DDBJ whole genome shotgun (WGS) entry which is preliminary data.</text>
</comment>
<dbReference type="PANTHER" id="PTHR14905">
    <property type="entry name" value="NG37"/>
    <property type="match status" value="1"/>
</dbReference>
<organism evidence="3 4">
    <name type="scientific">Serendipita indica (strain DSM 11827)</name>
    <name type="common">Root endophyte fungus</name>
    <name type="synonym">Piriformospora indica</name>
    <dbReference type="NCBI Taxonomy" id="1109443"/>
    <lineage>
        <taxon>Eukaryota</taxon>
        <taxon>Fungi</taxon>
        <taxon>Dikarya</taxon>
        <taxon>Basidiomycota</taxon>
        <taxon>Agaricomycotina</taxon>
        <taxon>Agaricomycetes</taxon>
        <taxon>Sebacinales</taxon>
        <taxon>Serendipitaceae</taxon>
        <taxon>Serendipita</taxon>
    </lineage>
</organism>
<dbReference type="AlphaFoldDB" id="G4TBQ1"/>
<dbReference type="EMBL" id="CAFZ01000039">
    <property type="protein sequence ID" value="CCA68734.1"/>
    <property type="molecule type" value="Genomic_DNA"/>
</dbReference>
<feature type="compositionally biased region" description="Low complexity" evidence="1">
    <location>
        <begin position="651"/>
        <end position="667"/>
    </location>
</feature>
<dbReference type="InterPro" id="IPR052577">
    <property type="entry name" value="VWA7"/>
</dbReference>
<gene>
    <name evidence="3" type="ORF">PIIN_02598</name>
</gene>
<dbReference type="STRING" id="1109443.G4TBQ1"/>
<dbReference type="InParanoid" id="G4TBQ1"/>